<evidence type="ECO:0000313" key="1">
    <source>
        <dbReference type="EMBL" id="GFY16699.1"/>
    </source>
</evidence>
<evidence type="ECO:0000313" key="2">
    <source>
        <dbReference type="Proteomes" id="UP000887159"/>
    </source>
</evidence>
<proteinExistence type="predicted"/>
<protein>
    <submittedName>
        <fullName evidence="1">Uncharacterized protein</fullName>
    </submittedName>
</protein>
<accession>A0A8X6VKW5</accession>
<comment type="caution">
    <text evidence="1">The sequence shown here is derived from an EMBL/GenBank/DDBJ whole genome shotgun (WGS) entry which is preliminary data.</text>
</comment>
<gene>
    <name evidence="1" type="ORF">TNCV_2788211</name>
</gene>
<dbReference type="Proteomes" id="UP000887159">
    <property type="component" value="Unassembled WGS sequence"/>
</dbReference>
<keyword evidence="2" id="KW-1185">Reference proteome</keyword>
<organism evidence="1 2">
    <name type="scientific">Trichonephila clavipes</name>
    <name type="common">Golden silk orbweaver</name>
    <name type="synonym">Nephila clavipes</name>
    <dbReference type="NCBI Taxonomy" id="2585209"/>
    <lineage>
        <taxon>Eukaryota</taxon>
        <taxon>Metazoa</taxon>
        <taxon>Ecdysozoa</taxon>
        <taxon>Arthropoda</taxon>
        <taxon>Chelicerata</taxon>
        <taxon>Arachnida</taxon>
        <taxon>Araneae</taxon>
        <taxon>Araneomorphae</taxon>
        <taxon>Entelegynae</taxon>
        <taxon>Araneoidea</taxon>
        <taxon>Nephilidae</taxon>
        <taxon>Trichonephila</taxon>
    </lineage>
</organism>
<name>A0A8X6VKW5_TRICX</name>
<reference evidence="1" key="1">
    <citation type="submission" date="2020-08" db="EMBL/GenBank/DDBJ databases">
        <title>Multicomponent nature underlies the extraordinary mechanical properties of spider dragline silk.</title>
        <authorList>
            <person name="Kono N."/>
            <person name="Nakamura H."/>
            <person name="Mori M."/>
            <person name="Yoshida Y."/>
            <person name="Ohtoshi R."/>
            <person name="Malay A.D."/>
            <person name="Moran D.A.P."/>
            <person name="Tomita M."/>
            <person name="Numata K."/>
            <person name="Arakawa K."/>
        </authorList>
    </citation>
    <scope>NUCLEOTIDE SEQUENCE</scope>
</reference>
<dbReference type="AlphaFoldDB" id="A0A8X6VKW5"/>
<dbReference type="EMBL" id="BMAU01021340">
    <property type="protein sequence ID" value="GFY16699.1"/>
    <property type="molecule type" value="Genomic_DNA"/>
</dbReference>
<sequence>MWYMVAQRLARLHPQLPHQINFGNVWKLVGLLYSKNTSKVSLNQCRCVLQRGSSTMAATLDTDSGRNYSSQKSINLIIGTWSTCYLQNKYCCVISCLSWCCIYGGQQCTMD</sequence>